<evidence type="ECO:0000313" key="1">
    <source>
        <dbReference type="EMBL" id="HEB97429.1"/>
    </source>
</evidence>
<dbReference type="SUPFAM" id="SSF69279">
    <property type="entry name" value="Phage tail proteins"/>
    <property type="match status" value="1"/>
</dbReference>
<reference evidence="1" key="1">
    <citation type="journal article" date="2020" name="mSystems">
        <title>Genome- and Community-Level Interaction Insights into Carbon Utilization and Element Cycling Functions of Hydrothermarchaeota in Hydrothermal Sediment.</title>
        <authorList>
            <person name="Zhou Z."/>
            <person name="Liu Y."/>
            <person name="Xu W."/>
            <person name="Pan J."/>
            <person name="Luo Z.H."/>
            <person name="Li M."/>
        </authorList>
    </citation>
    <scope>NUCLEOTIDE SEQUENCE [LARGE SCALE GENOMIC DNA]</scope>
    <source>
        <strain evidence="1">HyVt-443</strain>
    </source>
</reference>
<protein>
    <recommendedName>
        <fullName evidence="2">Phage protein D</fullName>
    </recommendedName>
</protein>
<accession>A0A831W4A7</accession>
<gene>
    <name evidence="1" type="ORF">ENI96_13485</name>
</gene>
<comment type="caution">
    <text evidence="1">The sequence shown here is derived from an EMBL/GenBank/DDBJ whole genome shotgun (WGS) entry which is preliminary data.</text>
</comment>
<organism evidence="1">
    <name type="scientific">Sedimenticola thiotaurini</name>
    <dbReference type="NCBI Taxonomy" id="1543721"/>
    <lineage>
        <taxon>Bacteria</taxon>
        <taxon>Pseudomonadati</taxon>
        <taxon>Pseudomonadota</taxon>
        <taxon>Gammaproteobacteria</taxon>
        <taxon>Chromatiales</taxon>
        <taxon>Sedimenticolaceae</taxon>
        <taxon>Sedimenticola</taxon>
    </lineage>
</organism>
<name>A0A831W4A7_9GAMM</name>
<sequence>MTTEYRVYLGGEPASDEALGRIRVLRVDQAIGMATEAELEMDLAIDDNGVWSGIDTDYAQPFERVRIEVKPDRADAFVALVDGPIVGQRFSLTEAAHGSRMTLVVHDDSVLLNREEGVELYQDMSASDIARRLFGDAGLTPEVDAVEGPAADPDQVVVRRGTPMQLLRQLARRHGMFVYVRPGGSTGSSVGHFRRPDLGDGGQAPLRVTGQGRNVGRFDCEFDGLRPTRASARGITLADRSEQEGVSGQSGLDPLGARASLDLVPAGQTLLAGTRAGDADLEAVVTATVDVSSWAYSAAVELDGDAYGEVLEPYRTITVAGAGGYLGGPWLISGVLHPLTAGSYLQQVSLRRNARSDVAGGGAAAAVAGVF</sequence>
<evidence type="ECO:0008006" key="2">
    <source>
        <dbReference type="Google" id="ProtNLM"/>
    </source>
</evidence>
<dbReference type="EMBL" id="DRKP01000167">
    <property type="protein sequence ID" value="HEB97429.1"/>
    <property type="molecule type" value="Genomic_DNA"/>
</dbReference>
<dbReference type="Proteomes" id="UP000886251">
    <property type="component" value="Unassembled WGS sequence"/>
</dbReference>
<proteinExistence type="predicted"/>
<dbReference type="AlphaFoldDB" id="A0A831W4A7"/>